<sequence>TILPRMLELTSNPNITIVTFAEVKSIDGKAGDFRVKVVKNPRYVDPMKCTACTDCFPACPVGGIPMEFNFGRGTSKAISFYSPFPPRKALINPEKCTYILEGKCGDKETPPITRHAGVTGT</sequence>
<dbReference type="InterPro" id="IPR017900">
    <property type="entry name" value="4Fe4S_Fe_S_CS"/>
</dbReference>
<evidence type="ECO:0000259" key="1">
    <source>
        <dbReference type="PROSITE" id="PS51379"/>
    </source>
</evidence>
<evidence type="ECO:0000313" key="2">
    <source>
        <dbReference type="EMBL" id="GAG74246.1"/>
    </source>
</evidence>
<protein>
    <recommendedName>
        <fullName evidence="1">4Fe-4S ferredoxin-type domain-containing protein</fullName>
    </recommendedName>
</protein>
<reference evidence="2" key="1">
    <citation type="journal article" date="2014" name="Front. Microbiol.">
        <title>High frequency of phylogenetically diverse reductive dehalogenase-homologous genes in deep subseafloor sedimentary metagenomes.</title>
        <authorList>
            <person name="Kawai M."/>
            <person name="Futagami T."/>
            <person name="Toyoda A."/>
            <person name="Takaki Y."/>
            <person name="Nishi S."/>
            <person name="Hori S."/>
            <person name="Arai W."/>
            <person name="Tsubouchi T."/>
            <person name="Morono Y."/>
            <person name="Uchiyama I."/>
            <person name="Ito T."/>
            <person name="Fujiyama A."/>
            <person name="Inagaki F."/>
            <person name="Takami H."/>
        </authorList>
    </citation>
    <scope>NUCLEOTIDE SEQUENCE</scope>
    <source>
        <strain evidence="2">Expedition CK06-06</strain>
    </source>
</reference>
<dbReference type="AlphaFoldDB" id="X1BQ17"/>
<dbReference type="InterPro" id="IPR017896">
    <property type="entry name" value="4Fe4S_Fe-S-bd"/>
</dbReference>
<dbReference type="EMBL" id="BART01000681">
    <property type="protein sequence ID" value="GAG74246.1"/>
    <property type="molecule type" value="Genomic_DNA"/>
</dbReference>
<gene>
    <name evidence="2" type="ORF">S01H4_02936</name>
</gene>
<name>X1BQ17_9ZZZZ</name>
<feature type="domain" description="4Fe-4S ferredoxin-type" evidence="1">
    <location>
        <begin position="40"/>
        <end position="69"/>
    </location>
</feature>
<organism evidence="2">
    <name type="scientific">marine sediment metagenome</name>
    <dbReference type="NCBI Taxonomy" id="412755"/>
    <lineage>
        <taxon>unclassified sequences</taxon>
        <taxon>metagenomes</taxon>
        <taxon>ecological metagenomes</taxon>
    </lineage>
</organism>
<proteinExistence type="predicted"/>
<accession>X1BQ17</accession>
<dbReference type="PROSITE" id="PS51379">
    <property type="entry name" value="4FE4S_FER_2"/>
    <property type="match status" value="1"/>
</dbReference>
<dbReference type="Gene3D" id="3.30.70.20">
    <property type="match status" value="1"/>
</dbReference>
<comment type="caution">
    <text evidence="2">The sequence shown here is derived from an EMBL/GenBank/DDBJ whole genome shotgun (WGS) entry which is preliminary data.</text>
</comment>
<dbReference type="PROSITE" id="PS00198">
    <property type="entry name" value="4FE4S_FER_1"/>
    <property type="match status" value="1"/>
</dbReference>
<feature type="non-terminal residue" evidence="2">
    <location>
        <position position="1"/>
    </location>
</feature>
<dbReference type="SUPFAM" id="SSF54862">
    <property type="entry name" value="4Fe-4S ferredoxins"/>
    <property type="match status" value="1"/>
</dbReference>